<dbReference type="GeneID" id="20206137"/>
<proteinExistence type="predicted"/>
<dbReference type="InterPro" id="IPR017245">
    <property type="entry name" value="BLOC-1_complex_su-3"/>
</dbReference>
<name>T1FBD8_HELRO</name>
<dbReference type="EMBL" id="AMQM01005974">
    <property type="status" value="NOT_ANNOTATED_CDS"/>
    <property type="molecule type" value="Genomic_DNA"/>
</dbReference>
<dbReference type="InParanoid" id="T1FBD8"/>
<evidence type="ECO:0000313" key="2">
    <source>
        <dbReference type="EnsemblMetazoa" id="HelroP177230"/>
    </source>
</evidence>
<dbReference type="HOGENOM" id="CLU_1469781_0_0_1"/>
<dbReference type="CTD" id="20206137"/>
<dbReference type="EnsemblMetazoa" id="HelroT177230">
    <property type="protein sequence ID" value="HelroP177230"/>
    <property type="gene ID" value="HelroG177230"/>
</dbReference>
<gene>
    <name evidence="2" type="primary">20206137</name>
    <name evidence="1" type="ORF">HELRODRAFT_177230</name>
</gene>
<reference evidence="3" key="1">
    <citation type="submission" date="2012-12" db="EMBL/GenBank/DDBJ databases">
        <authorList>
            <person name="Hellsten U."/>
            <person name="Grimwood J."/>
            <person name="Chapman J.A."/>
            <person name="Shapiro H."/>
            <person name="Aerts A."/>
            <person name="Otillar R.P."/>
            <person name="Terry A.Y."/>
            <person name="Boore J.L."/>
            <person name="Simakov O."/>
            <person name="Marletaz F."/>
            <person name="Cho S.-J."/>
            <person name="Edsinger-Gonzales E."/>
            <person name="Havlak P."/>
            <person name="Kuo D.-H."/>
            <person name="Larsson T."/>
            <person name="Lv J."/>
            <person name="Arendt D."/>
            <person name="Savage R."/>
            <person name="Osoegawa K."/>
            <person name="de Jong P."/>
            <person name="Lindberg D.R."/>
            <person name="Seaver E.C."/>
            <person name="Weisblat D.A."/>
            <person name="Putnam N.H."/>
            <person name="Grigoriev I.V."/>
            <person name="Rokhsar D.S."/>
        </authorList>
    </citation>
    <scope>NUCLEOTIDE SEQUENCE</scope>
</reference>
<evidence type="ECO:0000313" key="1">
    <source>
        <dbReference type="EMBL" id="ESN98344.1"/>
    </source>
</evidence>
<keyword evidence="3" id="KW-1185">Reference proteome</keyword>
<dbReference type="Pfam" id="PF15753">
    <property type="entry name" value="BLOC1S3"/>
    <property type="match status" value="1"/>
</dbReference>
<dbReference type="AlphaFoldDB" id="T1FBD8"/>
<sequence length="184" mass="20401">MNENVNDSSERKPTAEECQCSIKVSETENIQLANPAEADDDCSKQAMMAESENATTTATKYAATIAKDATTTQKTTTCNQTRTEQTNSTCIGVLELKLDLPMEGENNLKLRKAVSQVYEKHYSDSLKELKSVHSSLDKSLHLSKVTSDALKQLTNNLFSLEDKLKSMPSSEHFLPNLNIVLNRI</sequence>
<dbReference type="KEGG" id="hro:HELRODRAFT_177230"/>
<dbReference type="Proteomes" id="UP000015101">
    <property type="component" value="Unassembled WGS sequence"/>
</dbReference>
<dbReference type="EMBL" id="KB097182">
    <property type="protein sequence ID" value="ESN98344.1"/>
    <property type="molecule type" value="Genomic_DNA"/>
</dbReference>
<reference evidence="2" key="3">
    <citation type="submission" date="2015-06" db="UniProtKB">
        <authorList>
            <consortium name="EnsemblMetazoa"/>
        </authorList>
    </citation>
    <scope>IDENTIFICATION</scope>
</reference>
<organism evidence="2 3">
    <name type="scientific">Helobdella robusta</name>
    <name type="common">Californian leech</name>
    <dbReference type="NCBI Taxonomy" id="6412"/>
    <lineage>
        <taxon>Eukaryota</taxon>
        <taxon>Metazoa</taxon>
        <taxon>Spiralia</taxon>
        <taxon>Lophotrochozoa</taxon>
        <taxon>Annelida</taxon>
        <taxon>Clitellata</taxon>
        <taxon>Hirudinea</taxon>
        <taxon>Rhynchobdellida</taxon>
        <taxon>Glossiphoniidae</taxon>
        <taxon>Helobdella</taxon>
    </lineage>
</organism>
<evidence type="ECO:0000313" key="3">
    <source>
        <dbReference type="Proteomes" id="UP000015101"/>
    </source>
</evidence>
<dbReference type="RefSeq" id="XP_009023675.1">
    <property type="nucleotide sequence ID" value="XM_009025427.1"/>
</dbReference>
<reference evidence="1 3" key="2">
    <citation type="journal article" date="2013" name="Nature">
        <title>Insights into bilaterian evolution from three spiralian genomes.</title>
        <authorList>
            <person name="Simakov O."/>
            <person name="Marletaz F."/>
            <person name="Cho S.J."/>
            <person name="Edsinger-Gonzales E."/>
            <person name="Havlak P."/>
            <person name="Hellsten U."/>
            <person name="Kuo D.H."/>
            <person name="Larsson T."/>
            <person name="Lv J."/>
            <person name="Arendt D."/>
            <person name="Savage R."/>
            <person name="Osoegawa K."/>
            <person name="de Jong P."/>
            <person name="Grimwood J."/>
            <person name="Chapman J.A."/>
            <person name="Shapiro H."/>
            <person name="Aerts A."/>
            <person name="Otillar R.P."/>
            <person name="Terry A.Y."/>
            <person name="Boore J.L."/>
            <person name="Grigoriev I.V."/>
            <person name="Lindberg D.R."/>
            <person name="Seaver E.C."/>
            <person name="Weisblat D.A."/>
            <person name="Putnam N.H."/>
            <person name="Rokhsar D.S."/>
        </authorList>
    </citation>
    <scope>NUCLEOTIDE SEQUENCE</scope>
</reference>
<protein>
    <submittedName>
        <fullName evidence="1 2">Uncharacterized protein</fullName>
    </submittedName>
</protein>
<accession>T1FBD8</accession>